<dbReference type="AlphaFoldDB" id="A0AAD5PSP8"/>
<name>A0AAD5PSP8_9CRUS</name>
<protein>
    <submittedName>
        <fullName evidence="1">Uncharacterized protein</fullName>
    </submittedName>
</protein>
<keyword evidence="2" id="KW-1185">Reference proteome</keyword>
<accession>A0AAD5PSP8</accession>
<proteinExistence type="predicted"/>
<gene>
    <name evidence="1" type="ORF">GHT06_017964</name>
</gene>
<organism evidence="1 2">
    <name type="scientific">Daphnia sinensis</name>
    <dbReference type="NCBI Taxonomy" id="1820382"/>
    <lineage>
        <taxon>Eukaryota</taxon>
        <taxon>Metazoa</taxon>
        <taxon>Ecdysozoa</taxon>
        <taxon>Arthropoda</taxon>
        <taxon>Crustacea</taxon>
        <taxon>Branchiopoda</taxon>
        <taxon>Diplostraca</taxon>
        <taxon>Cladocera</taxon>
        <taxon>Anomopoda</taxon>
        <taxon>Daphniidae</taxon>
        <taxon>Daphnia</taxon>
        <taxon>Daphnia similis group</taxon>
    </lineage>
</organism>
<evidence type="ECO:0000313" key="2">
    <source>
        <dbReference type="Proteomes" id="UP000820818"/>
    </source>
</evidence>
<comment type="caution">
    <text evidence="1">The sequence shown here is derived from an EMBL/GenBank/DDBJ whole genome shotgun (WGS) entry which is preliminary data.</text>
</comment>
<evidence type="ECO:0000313" key="1">
    <source>
        <dbReference type="EMBL" id="KAI9555449.1"/>
    </source>
</evidence>
<dbReference type="Proteomes" id="UP000820818">
    <property type="component" value="Linkage Group LG7"/>
</dbReference>
<sequence length="103" mass="11203">MASNDGRSCDQVILVWAVPGGKTAGAISLNPNALSYVSMRLVASDSFLFLCFYLNRSTASPPGVGERSQPLETKLLPDWKSLQLRCRVPFGLSRFVSDPVVVE</sequence>
<dbReference type="EMBL" id="WJBH02000007">
    <property type="protein sequence ID" value="KAI9555449.1"/>
    <property type="molecule type" value="Genomic_DNA"/>
</dbReference>
<reference evidence="1 2" key="1">
    <citation type="submission" date="2022-05" db="EMBL/GenBank/DDBJ databases">
        <title>A multi-omics perspective on studying reproductive biology in Daphnia sinensis.</title>
        <authorList>
            <person name="Jia J."/>
        </authorList>
    </citation>
    <scope>NUCLEOTIDE SEQUENCE [LARGE SCALE GENOMIC DNA]</scope>
    <source>
        <strain evidence="1 2">WSL</strain>
    </source>
</reference>